<organism evidence="1 2">
    <name type="scientific">Sphingomonas agrestis</name>
    <dbReference type="NCBI Taxonomy" id="3080540"/>
    <lineage>
        <taxon>Bacteria</taxon>
        <taxon>Pseudomonadati</taxon>
        <taxon>Pseudomonadota</taxon>
        <taxon>Alphaproteobacteria</taxon>
        <taxon>Sphingomonadales</taxon>
        <taxon>Sphingomonadaceae</taxon>
        <taxon>Sphingomonas</taxon>
    </lineage>
</organism>
<gene>
    <name evidence="1" type="ORF">RZN05_10255</name>
</gene>
<protein>
    <recommendedName>
        <fullName evidence="3">Helix-turn-helix transcriptional regulator</fullName>
    </recommendedName>
</protein>
<dbReference type="EMBL" id="JAWJEJ010000001">
    <property type="protein sequence ID" value="MDV3457364.1"/>
    <property type="molecule type" value="Genomic_DNA"/>
</dbReference>
<evidence type="ECO:0000313" key="1">
    <source>
        <dbReference type="EMBL" id="MDV3457364.1"/>
    </source>
</evidence>
<accession>A0ABU3Y7X5</accession>
<evidence type="ECO:0008006" key="3">
    <source>
        <dbReference type="Google" id="ProtNLM"/>
    </source>
</evidence>
<name>A0ABU3Y7X5_9SPHN</name>
<reference evidence="1 2" key="1">
    <citation type="submission" date="2023-10" db="EMBL/GenBank/DDBJ databases">
        <title>Sphingomonas sp. HF-S4 16S ribosomal RNA gene Genome sequencing and assembly.</title>
        <authorList>
            <person name="Lee H."/>
        </authorList>
    </citation>
    <scope>NUCLEOTIDE SEQUENCE [LARGE SCALE GENOMIC DNA]</scope>
    <source>
        <strain evidence="1 2">HF-S4</strain>
    </source>
</reference>
<sequence length="118" mass="12478">MPGNDPILVLILREMALRSTLVARLAMNGIDTCTAQFFDEKLPPSARGASLVLVTDQGAIDGHRGGTAALLCDPQWRMIVVLAPGDGAATPDPRLVHLTDADAAAALVRLLAERRVLV</sequence>
<evidence type="ECO:0000313" key="2">
    <source>
        <dbReference type="Proteomes" id="UP001273531"/>
    </source>
</evidence>
<keyword evidence="2" id="KW-1185">Reference proteome</keyword>
<comment type="caution">
    <text evidence="1">The sequence shown here is derived from an EMBL/GenBank/DDBJ whole genome shotgun (WGS) entry which is preliminary data.</text>
</comment>
<dbReference type="RefSeq" id="WP_317226517.1">
    <property type="nucleotide sequence ID" value="NZ_JAWJEJ010000001.1"/>
</dbReference>
<dbReference type="Proteomes" id="UP001273531">
    <property type="component" value="Unassembled WGS sequence"/>
</dbReference>
<proteinExistence type="predicted"/>